<feature type="signal peptide" evidence="1">
    <location>
        <begin position="1"/>
        <end position="34"/>
    </location>
</feature>
<feature type="chain" id="PRO_5031341858" evidence="1">
    <location>
        <begin position="35"/>
        <end position="313"/>
    </location>
</feature>
<proteinExistence type="predicted"/>
<dbReference type="SUPFAM" id="SSF69917">
    <property type="entry name" value="OMPT-like"/>
    <property type="match status" value="1"/>
</dbReference>
<dbReference type="EMBL" id="UFYD01000001">
    <property type="protein sequence ID" value="STC96112.1"/>
    <property type="molecule type" value="Genomic_DNA"/>
</dbReference>
<feature type="domain" description="Protochlamydia outer membrane protein" evidence="2">
    <location>
        <begin position="47"/>
        <end position="308"/>
    </location>
</feature>
<comment type="caution">
    <text evidence="3">The sequence shown here is derived from an EMBL/GenBank/DDBJ whole genome shotgun (WGS) entry which is preliminary data.</text>
</comment>
<keyword evidence="1" id="KW-0732">Signal</keyword>
<dbReference type="InterPro" id="IPR053724">
    <property type="entry name" value="OMP_A26_sf"/>
</dbReference>
<accession>A0A7Z7LTC3</accession>
<sequence length="313" mass="35972">MSTLILQGRLYLYMIMNKWPLLLLLSFLSSLANAQEKERQSYIIPYVGWNQEKLNWNIAGNENGQYPNVLSELKWQQLRGPEMGIISAVSISSRFQVRWNFSYQAIISGTVNDTDYAGDNRALKTAEFNLQADKGYTIKTRLELSYLLWTNQTFSFRPHAGYFGSYQKLYMLDGDTPLIPGKELKSTYKPEWHGAVLGLETHFKKENWNVNLDISGMYFPQYSAIANWNLREELRRPVSFEHRSKGKGFDTGLRIGYQLGQRIQPFISARYTQIEAGKGTDKLYMANGDIYKSRLNEVNSSSISFGIGVKVLF</sequence>
<dbReference type="InterPro" id="IPR020080">
    <property type="entry name" value="OM_adhesin/peptidase_omptin"/>
</dbReference>
<name>A0A7Z7LTC3_9FLAO</name>
<dbReference type="Pfam" id="PF17251">
    <property type="entry name" value="Pom"/>
    <property type="match status" value="1"/>
</dbReference>
<evidence type="ECO:0000313" key="4">
    <source>
        <dbReference type="Proteomes" id="UP000254876"/>
    </source>
</evidence>
<dbReference type="GO" id="GO:0004190">
    <property type="term" value="F:aspartic-type endopeptidase activity"/>
    <property type="evidence" value="ECO:0007669"/>
    <property type="project" value="InterPro"/>
</dbReference>
<evidence type="ECO:0000256" key="1">
    <source>
        <dbReference type="SAM" id="SignalP"/>
    </source>
</evidence>
<gene>
    <name evidence="3" type="ORF">NCTC10588_00579</name>
</gene>
<organism evidence="3 4">
    <name type="scientific">Elizabethkingia anophelis</name>
    <dbReference type="NCBI Taxonomy" id="1117645"/>
    <lineage>
        <taxon>Bacteria</taxon>
        <taxon>Pseudomonadati</taxon>
        <taxon>Bacteroidota</taxon>
        <taxon>Flavobacteriia</taxon>
        <taxon>Flavobacteriales</taxon>
        <taxon>Weeksellaceae</taxon>
        <taxon>Elizabethkingia</taxon>
    </lineage>
</organism>
<evidence type="ECO:0000259" key="2">
    <source>
        <dbReference type="Pfam" id="PF17251"/>
    </source>
</evidence>
<reference evidence="3 4" key="1">
    <citation type="submission" date="2018-06" db="EMBL/GenBank/DDBJ databases">
        <authorList>
            <consortium name="Pathogen Informatics"/>
            <person name="Doyle S."/>
        </authorList>
    </citation>
    <scope>NUCLEOTIDE SEQUENCE [LARGE SCALE GENOMIC DNA]</scope>
    <source>
        <strain evidence="3 4">NCTC10588</strain>
    </source>
</reference>
<dbReference type="InterPro" id="IPR035163">
    <property type="entry name" value="Pom"/>
</dbReference>
<evidence type="ECO:0000313" key="3">
    <source>
        <dbReference type="EMBL" id="STC96112.1"/>
    </source>
</evidence>
<protein>
    <submittedName>
        <fullName evidence="3">Omptin family</fullName>
    </submittedName>
</protein>
<dbReference type="Proteomes" id="UP000254876">
    <property type="component" value="Unassembled WGS sequence"/>
</dbReference>
<dbReference type="AlphaFoldDB" id="A0A7Z7LTC3"/>
<dbReference type="Gene3D" id="2.40.128.90">
    <property type="entry name" value="OMPT-like"/>
    <property type="match status" value="1"/>
</dbReference>